<dbReference type="InterPro" id="IPR036565">
    <property type="entry name" value="Mur-like_cat_sf"/>
</dbReference>
<evidence type="ECO:0000256" key="4">
    <source>
        <dbReference type="ARBA" id="ARBA00022741"/>
    </source>
</evidence>
<evidence type="ECO:0000256" key="2">
    <source>
        <dbReference type="ARBA" id="ARBA00022598"/>
    </source>
</evidence>
<reference evidence="7" key="1">
    <citation type="submission" date="2022-08" db="EMBL/GenBank/DDBJ databases">
        <authorList>
            <person name="Wang H."/>
        </authorList>
    </citation>
    <scope>NUCLEOTIDE SEQUENCE</scope>
    <source>
        <strain evidence="7">PS10</strain>
    </source>
</reference>
<comment type="similarity">
    <text evidence="1">Belongs to the folylpolyglutamate synthase family.</text>
</comment>
<gene>
    <name evidence="7" type="ORF">NYG85_01010</name>
</gene>
<accession>A0ABT7HMH0</accession>
<dbReference type="SUPFAM" id="SSF53623">
    <property type="entry name" value="MurD-like peptide ligases, catalytic domain"/>
    <property type="match status" value="1"/>
</dbReference>
<comment type="caution">
    <text evidence="7">The sequence shown here is derived from an EMBL/GenBank/DDBJ whole genome shotgun (WGS) entry which is preliminary data.</text>
</comment>
<dbReference type="Gene3D" id="3.40.1190.10">
    <property type="entry name" value="Mur-like, catalytic domain"/>
    <property type="match status" value="1"/>
</dbReference>
<evidence type="ECO:0000313" key="8">
    <source>
        <dbReference type="Proteomes" id="UP001173801"/>
    </source>
</evidence>
<evidence type="ECO:0000256" key="3">
    <source>
        <dbReference type="ARBA" id="ARBA00022723"/>
    </source>
</evidence>
<evidence type="ECO:0000256" key="1">
    <source>
        <dbReference type="ARBA" id="ARBA00008276"/>
    </source>
</evidence>
<name>A0ABT7HMH0_9BACT</name>
<keyword evidence="4" id="KW-0547">Nucleotide-binding</keyword>
<dbReference type="Gene3D" id="3.90.190.20">
    <property type="entry name" value="Mur ligase, C-terminal domain"/>
    <property type="match status" value="1"/>
</dbReference>
<dbReference type="SUPFAM" id="SSF53244">
    <property type="entry name" value="MurD-like peptide ligases, peptide-binding domain"/>
    <property type="match status" value="1"/>
</dbReference>
<keyword evidence="3" id="KW-0479">Metal-binding</keyword>
<evidence type="ECO:0000256" key="6">
    <source>
        <dbReference type="ARBA" id="ARBA00022842"/>
    </source>
</evidence>
<dbReference type="InterPro" id="IPR001645">
    <property type="entry name" value="Folylpolyglutamate_synth"/>
</dbReference>
<keyword evidence="8" id="KW-1185">Reference proteome</keyword>
<proteinExistence type="inferred from homology"/>
<dbReference type="NCBIfam" id="TIGR01499">
    <property type="entry name" value="folC"/>
    <property type="match status" value="1"/>
</dbReference>
<keyword evidence="2" id="KW-0436">Ligase</keyword>
<organism evidence="7 8">
    <name type="scientific">Campylobacter gastrosuis</name>
    <dbReference type="NCBI Taxonomy" id="2974576"/>
    <lineage>
        <taxon>Bacteria</taxon>
        <taxon>Pseudomonadati</taxon>
        <taxon>Campylobacterota</taxon>
        <taxon>Epsilonproteobacteria</taxon>
        <taxon>Campylobacterales</taxon>
        <taxon>Campylobacteraceae</taxon>
        <taxon>Campylobacter</taxon>
    </lineage>
</organism>
<evidence type="ECO:0000256" key="5">
    <source>
        <dbReference type="ARBA" id="ARBA00022840"/>
    </source>
</evidence>
<dbReference type="Proteomes" id="UP001173801">
    <property type="component" value="Unassembled WGS sequence"/>
</dbReference>
<dbReference type="EMBL" id="JANURM010000001">
    <property type="protein sequence ID" value="MDL0087955.1"/>
    <property type="molecule type" value="Genomic_DNA"/>
</dbReference>
<dbReference type="PANTHER" id="PTHR11136">
    <property type="entry name" value="FOLYLPOLYGLUTAMATE SYNTHASE-RELATED"/>
    <property type="match status" value="1"/>
</dbReference>
<protein>
    <submittedName>
        <fullName evidence="7">Bifunctional folylpolyglutamate synthase/dihydrofolate synthase</fullName>
    </submittedName>
</protein>
<dbReference type="RefSeq" id="WP_284936723.1">
    <property type="nucleotide sequence ID" value="NZ_JANURM010000001.1"/>
</dbReference>
<reference evidence="7" key="2">
    <citation type="journal article" date="2023" name="Microorganisms">
        <title>Isolation and Genomic Characteristics of Cat-Borne Campylobacter felis sp. nov. and Sheep-Borne Campylobacter ovis sp. nov.</title>
        <authorList>
            <person name="Wang H."/>
            <person name="Li Y."/>
            <person name="Gu Y."/>
            <person name="Zhou G."/>
            <person name="Chen X."/>
            <person name="Zhang X."/>
            <person name="Shao Z."/>
            <person name="Zhang J."/>
            <person name="Zhang M."/>
        </authorList>
    </citation>
    <scope>NUCLEOTIDE SEQUENCE</scope>
    <source>
        <strain evidence="7">PS10</strain>
    </source>
</reference>
<sequence>MKLDEFLATKPLFYKEIDYTRMPRAYESIKSYFKPFKIVHIIGTNGKGSTGRFLAQILHLNGKSVGHYTSPHIFDFRERFWLNGADVSDELLNKAHERLYSLLSDEFRIKTSYFEYATLLSAVLFSQCDYFICEAGMGGEYDATNVFDKLLTLFTPIGFDHTAVLGDSLEKISKTKFRAMAKRAVLNDEMSEICVKIADEIALKNGSRLNFVREILSSDDKIEINKYAKKQQLPAFLISNFSLAYSGAKILLDEFSIKNLGGLNLRGRCEKISENLYVDVGHNELGAIKIAEIFKGKKLNLIFNTFADKDYKAVLIALKPILNKVLIFDYESSERELAKDGLKAVLNELGVSYENFTTAHFNAIKSQKELYLAFGSFYLVEAFLRAYNKR</sequence>
<dbReference type="InterPro" id="IPR036615">
    <property type="entry name" value="Mur_ligase_C_dom_sf"/>
</dbReference>
<keyword evidence="6" id="KW-0460">Magnesium</keyword>
<evidence type="ECO:0000313" key="7">
    <source>
        <dbReference type="EMBL" id="MDL0087955.1"/>
    </source>
</evidence>
<dbReference type="PANTHER" id="PTHR11136:SF0">
    <property type="entry name" value="DIHYDROFOLATE SYNTHETASE-RELATED"/>
    <property type="match status" value="1"/>
</dbReference>
<keyword evidence="5" id="KW-0067">ATP-binding</keyword>